<organism evidence="2 3">
    <name type="scientific">Nostoc flagelliforme FACHB-838</name>
    <dbReference type="NCBI Taxonomy" id="2692904"/>
    <lineage>
        <taxon>Bacteria</taxon>
        <taxon>Bacillati</taxon>
        <taxon>Cyanobacteriota</taxon>
        <taxon>Cyanophyceae</taxon>
        <taxon>Nostocales</taxon>
        <taxon>Nostocaceae</taxon>
        <taxon>Nostoc</taxon>
    </lineage>
</organism>
<name>A0ABR8E151_9NOSO</name>
<reference evidence="2 3" key="1">
    <citation type="journal article" date="2020" name="ISME J.">
        <title>Comparative genomics reveals insights into cyanobacterial evolution and habitat adaptation.</title>
        <authorList>
            <person name="Chen M.Y."/>
            <person name="Teng W.K."/>
            <person name="Zhao L."/>
            <person name="Hu C.X."/>
            <person name="Zhou Y.K."/>
            <person name="Han B.P."/>
            <person name="Song L.R."/>
            <person name="Shu W.S."/>
        </authorList>
    </citation>
    <scope>NUCLEOTIDE SEQUENCE [LARGE SCALE GENOMIC DNA]</scope>
    <source>
        <strain evidence="2 3">FACHB-838</strain>
    </source>
</reference>
<dbReference type="RefSeq" id="WP_190946137.1">
    <property type="nucleotide sequence ID" value="NZ_JACJSI010000258.1"/>
</dbReference>
<feature type="signal peptide" evidence="1">
    <location>
        <begin position="1"/>
        <end position="28"/>
    </location>
</feature>
<keyword evidence="1" id="KW-0732">Signal</keyword>
<protein>
    <submittedName>
        <fullName evidence="2">Uncharacterized protein</fullName>
    </submittedName>
</protein>
<accession>A0ABR8E151</accession>
<comment type="caution">
    <text evidence="2">The sequence shown here is derived from an EMBL/GenBank/DDBJ whole genome shotgun (WGS) entry which is preliminary data.</text>
</comment>
<dbReference type="EMBL" id="JACJSI010000258">
    <property type="protein sequence ID" value="MBD2535294.1"/>
    <property type="molecule type" value="Genomic_DNA"/>
</dbReference>
<gene>
    <name evidence="2" type="ORF">H6G97_40210</name>
</gene>
<proteinExistence type="predicted"/>
<dbReference type="Proteomes" id="UP000623440">
    <property type="component" value="Unassembled WGS sequence"/>
</dbReference>
<evidence type="ECO:0000313" key="3">
    <source>
        <dbReference type="Proteomes" id="UP000623440"/>
    </source>
</evidence>
<keyword evidence="3" id="KW-1185">Reference proteome</keyword>
<evidence type="ECO:0000256" key="1">
    <source>
        <dbReference type="SAM" id="SignalP"/>
    </source>
</evidence>
<feature type="chain" id="PRO_5045325812" evidence="1">
    <location>
        <begin position="29"/>
        <end position="309"/>
    </location>
</feature>
<evidence type="ECO:0000313" key="2">
    <source>
        <dbReference type="EMBL" id="MBD2535294.1"/>
    </source>
</evidence>
<sequence>MRKHILNSLFPVVLLAAYIGIGTHPAQANCPGFSRPPEQLNPEVQQRANQLKNDPNQFFGKKILDTITNRRITLTPDFARLTGIEKQQVLNTLELNGSTYEVYAADERLVSAQYDGCTRTYLKTERDRYGWYLNRPPVAMPLPMLRDALRNWGQLTWRKVNQSIHPEDECRARFKFWETLGYDKYNQGWWIGWVPEGGYFEVTVRNADEVTQLKPYLKTAFHQYRYMVIASDGTPLYDTQTELGNPWLSVLGKTSSPAGWSVSPCHYQNPFLCVYRNKLDVGSVELQRRTYTDYPIRLVRNINLGKEKW</sequence>